<keyword evidence="3" id="KW-0378">Hydrolase</keyword>
<evidence type="ECO:0000259" key="2">
    <source>
        <dbReference type="SMART" id="SM00471"/>
    </source>
</evidence>
<dbReference type="Gene3D" id="1.10.3210.10">
    <property type="entry name" value="Hypothetical protein af1432"/>
    <property type="match status" value="1"/>
</dbReference>
<gene>
    <name evidence="3" type="ORF">H0266_17095</name>
</gene>
<feature type="compositionally biased region" description="Basic and acidic residues" evidence="1">
    <location>
        <begin position="1"/>
        <end position="10"/>
    </location>
</feature>
<dbReference type="SUPFAM" id="SSF109604">
    <property type="entry name" value="HD-domain/PDEase-like"/>
    <property type="match status" value="1"/>
</dbReference>
<comment type="caution">
    <text evidence="3">The sequence shown here is derived from an EMBL/GenBank/DDBJ whole genome shotgun (WGS) entry which is preliminary data.</text>
</comment>
<reference evidence="3 4" key="1">
    <citation type="journal article" date="2004" name="Extremophiles">
        <title>Halobacillus locisalis sp. nov., a halophilic bacterium isolated from a marine solar saltern of the Yellow Sea in Korea.</title>
        <authorList>
            <person name="Yoon J.H."/>
            <person name="Kang K.H."/>
            <person name="Oh T.K."/>
            <person name="Park Y.H."/>
        </authorList>
    </citation>
    <scope>NUCLEOTIDE SEQUENCE [LARGE SCALE GENOMIC DNA]</scope>
    <source>
        <strain evidence="3 4">KCTC 3788</strain>
    </source>
</reference>
<dbReference type="CDD" id="cd00077">
    <property type="entry name" value="HDc"/>
    <property type="match status" value="1"/>
</dbReference>
<dbReference type="InterPro" id="IPR003607">
    <property type="entry name" value="HD/PDEase_dom"/>
</dbReference>
<protein>
    <submittedName>
        <fullName evidence="3">Bifunctional (P)ppGpp synthetase/guanosine-3',5'-bis(Diphosphate) 3'-pyrophosphohydrolase</fullName>
    </submittedName>
</protein>
<feature type="domain" description="HD/PDEase" evidence="2">
    <location>
        <begin position="21"/>
        <end position="127"/>
    </location>
</feature>
<dbReference type="PANTHER" id="PTHR46246">
    <property type="entry name" value="GUANOSINE-3',5'-BIS(DIPHOSPHATE) 3'-PYROPHOSPHOHYDROLASE MESH1"/>
    <property type="match status" value="1"/>
</dbReference>
<dbReference type="EMBL" id="JACEFG010000004">
    <property type="protein sequence ID" value="MBA2176607.1"/>
    <property type="molecule type" value="Genomic_DNA"/>
</dbReference>
<keyword evidence="4" id="KW-1185">Reference proteome</keyword>
<accession>A0A838CX36</accession>
<dbReference type="GO" id="GO:0008893">
    <property type="term" value="F:guanosine-3',5'-bis(diphosphate) 3'-diphosphatase activity"/>
    <property type="evidence" value="ECO:0007669"/>
    <property type="project" value="TreeGrafter"/>
</dbReference>
<evidence type="ECO:0000313" key="3">
    <source>
        <dbReference type="EMBL" id="MBA2176607.1"/>
    </source>
</evidence>
<feature type="region of interest" description="Disordered" evidence="1">
    <location>
        <begin position="1"/>
        <end position="20"/>
    </location>
</feature>
<dbReference type="InterPro" id="IPR052194">
    <property type="entry name" value="MESH1"/>
</dbReference>
<dbReference type="AlphaFoldDB" id="A0A838CX36"/>
<sequence>MIEKARRIATEAHAGQKRKNSNEDYIVHPIRVAERLAAAGFGKEVVCAGYLHDVVEDTSVTQEDLEKEFGREVTALVAMHTEDKSKSWKERKQHTIDVVRSGSLEVKALIVADKLDNLQSIHNQLQAGEPVWDAFNAGYEHQKWYYTSVRDVMSENLDPELVPRYFDEYDRLVKKTFD</sequence>
<dbReference type="Pfam" id="PF13328">
    <property type="entry name" value="HD_4"/>
    <property type="match status" value="1"/>
</dbReference>
<organism evidence="3 4">
    <name type="scientific">Halobacillus locisalis</name>
    <dbReference type="NCBI Taxonomy" id="220753"/>
    <lineage>
        <taxon>Bacteria</taxon>
        <taxon>Bacillati</taxon>
        <taxon>Bacillota</taxon>
        <taxon>Bacilli</taxon>
        <taxon>Bacillales</taxon>
        <taxon>Bacillaceae</taxon>
        <taxon>Halobacillus</taxon>
    </lineage>
</organism>
<dbReference type="PANTHER" id="PTHR46246:SF1">
    <property type="entry name" value="GUANOSINE-3',5'-BIS(DIPHOSPHATE) 3'-PYROPHOSPHOHYDROLASE MESH1"/>
    <property type="match status" value="1"/>
</dbReference>
<dbReference type="SMART" id="SM00471">
    <property type="entry name" value="HDc"/>
    <property type="match status" value="1"/>
</dbReference>
<dbReference type="Proteomes" id="UP000571017">
    <property type="component" value="Unassembled WGS sequence"/>
</dbReference>
<name>A0A838CX36_9BACI</name>
<proteinExistence type="predicted"/>
<evidence type="ECO:0000256" key="1">
    <source>
        <dbReference type="SAM" id="MobiDB-lite"/>
    </source>
</evidence>
<evidence type="ECO:0000313" key="4">
    <source>
        <dbReference type="Proteomes" id="UP000571017"/>
    </source>
</evidence>